<organism evidence="1 2">
    <name type="scientific">Lacticaseibacillus paracasei</name>
    <name type="common">Lactobacillus paracasei</name>
    <dbReference type="NCBI Taxonomy" id="1597"/>
    <lineage>
        <taxon>Bacteria</taxon>
        <taxon>Bacillati</taxon>
        <taxon>Bacillota</taxon>
        <taxon>Bacilli</taxon>
        <taxon>Lactobacillales</taxon>
        <taxon>Lactobacillaceae</taxon>
        <taxon>Lacticaseibacillus</taxon>
    </lineage>
</organism>
<comment type="caution">
    <text evidence="1">The sequence shown here is derived from an EMBL/GenBank/DDBJ whole genome shotgun (WGS) entry which is preliminary data.</text>
</comment>
<evidence type="ECO:0000313" key="1">
    <source>
        <dbReference type="EMBL" id="RNE33539.1"/>
    </source>
</evidence>
<dbReference type="RefSeq" id="WP_096836635.1">
    <property type="nucleotide sequence ID" value="NZ_CP017263.1"/>
</dbReference>
<proteinExistence type="predicted"/>
<name>A0A8B3GXM9_LACPA</name>
<protein>
    <submittedName>
        <fullName evidence="1">Uncharacterized protein</fullName>
    </submittedName>
</protein>
<accession>A0A8B3GXM9</accession>
<reference evidence="1 2" key="1">
    <citation type="journal article" date="2018" name="Front. Microbiol.">
        <title>Conversion of Methionine to Cysteine in Lactobacillus paracasei Depends on the Highly Mobile cysK-ctl-cysE Gene Cluster.</title>
        <authorList>
            <person name="Wuthrich D."/>
            <person name="Irmler S."/>
            <person name="Berthoud H."/>
            <person name="Guggenbuhl B."/>
            <person name="Eugster E."/>
            <person name="Bruggmann R."/>
        </authorList>
    </citation>
    <scope>NUCLEOTIDE SEQUENCE [LARGE SCALE GENOMIC DNA]</scope>
    <source>
        <strain evidence="1 2">FAM6012</strain>
    </source>
</reference>
<dbReference type="AlphaFoldDB" id="A0A8B3GXM9"/>
<gene>
    <name evidence="1" type="ORF">FAM6012_00269</name>
</gene>
<sequence>MRKYGSDQLEDKRAYYAQQRIKPTGKFTEMIVRSYYIIWALAHTNPDKECFTSQANEHKIKDLVYQDLGDPVASVVADARNELVKMYYVRYVKDDEDNRWKIRLEKPLDFLQPGEDLAYRTKYEKAVKHLR</sequence>
<dbReference type="EMBL" id="LKGI01000025">
    <property type="protein sequence ID" value="RNE33539.1"/>
    <property type="molecule type" value="Genomic_DNA"/>
</dbReference>
<dbReference type="Proteomes" id="UP000284123">
    <property type="component" value="Unassembled WGS sequence"/>
</dbReference>
<evidence type="ECO:0000313" key="2">
    <source>
        <dbReference type="Proteomes" id="UP000284123"/>
    </source>
</evidence>